<keyword evidence="1" id="KW-0472">Membrane</keyword>
<dbReference type="STRING" id="553175.POREN0001_1126"/>
<evidence type="ECO:0000313" key="3">
    <source>
        <dbReference type="Proteomes" id="UP000004295"/>
    </source>
</evidence>
<evidence type="ECO:0000256" key="1">
    <source>
        <dbReference type="SAM" id="Phobius"/>
    </source>
</evidence>
<proteinExistence type="predicted"/>
<keyword evidence="1" id="KW-1133">Transmembrane helix</keyword>
<organism evidence="2 3">
    <name type="scientific">Porphyromonas endodontalis (strain ATCC 35406 / DSM 24491 / JCM 8526 / CCUG 16442 / BCRC 14492 / NCTC 13058 / HG 370)</name>
    <name type="common">Bacteroides endodontalis</name>
    <dbReference type="NCBI Taxonomy" id="553175"/>
    <lineage>
        <taxon>Bacteria</taxon>
        <taxon>Pseudomonadati</taxon>
        <taxon>Bacteroidota</taxon>
        <taxon>Bacteroidia</taxon>
        <taxon>Bacteroidales</taxon>
        <taxon>Porphyromonadaceae</taxon>
        <taxon>Porphyromonas</taxon>
    </lineage>
</organism>
<gene>
    <name evidence="2" type="ORF">POREN0001_1126</name>
</gene>
<evidence type="ECO:0000313" key="2">
    <source>
        <dbReference type="EMBL" id="EEN83686.1"/>
    </source>
</evidence>
<keyword evidence="1" id="KW-0812">Transmembrane</keyword>
<protein>
    <submittedName>
        <fullName evidence="2">Uncharacterized protein</fullName>
    </submittedName>
</protein>
<sequence length="62" mass="6757">MPGEGGKRQGKAEVPCRAWQACSGTPITYKGRIVSYVRWFIVWGELLVIASIPGLIPSKSLP</sequence>
<accession>C3J7N7</accession>
<reference evidence="2 3" key="1">
    <citation type="submission" date="2009-04" db="EMBL/GenBank/DDBJ databases">
        <authorList>
            <person name="Sebastian Y."/>
            <person name="Madupu R."/>
            <person name="Durkin A.S."/>
            <person name="Torralba M."/>
            <person name="Methe B."/>
            <person name="Sutton G.G."/>
            <person name="Strausberg R.L."/>
            <person name="Nelson K.E."/>
        </authorList>
    </citation>
    <scope>NUCLEOTIDE SEQUENCE [LARGE SCALE GENOMIC DNA]</scope>
    <source>
        <strain evidence="3">ATCC 35406 / BCRC 14492 / JCM 8526 / NCTC 13058 / HG 370</strain>
    </source>
</reference>
<dbReference type="AlphaFoldDB" id="C3J7N7"/>
<feature type="transmembrane region" description="Helical" evidence="1">
    <location>
        <begin position="36"/>
        <end position="56"/>
    </location>
</feature>
<name>C3J7N7_POREA</name>
<keyword evidence="3" id="KW-1185">Reference proteome</keyword>
<dbReference type="EMBL" id="ACNN01000005">
    <property type="protein sequence ID" value="EEN83686.1"/>
    <property type="molecule type" value="Genomic_DNA"/>
</dbReference>
<comment type="caution">
    <text evidence="2">The sequence shown here is derived from an EMBL/GenBank/DDBJ whole genome shotgun (WGS) entry which is preliminary data.</text>
</comment>
<dbReference type="Proteomes" id="UP000004295">
    <property type="component" value="Unassembled WGS sequence"/>
</dbReference>